<keyword evidence="4 5" id="KW-0472">Membrane</keyword>
<protein>
    <submittedName>
        <fullName evidence="7">TM2 domain-containing membrane protein YozV</fullName>
    </submittedName>
</protein>
<reference evidence="7 8" key="1">
    <citation type="submission" date="2017-04" db="EMBL/GenBank/DDBJ databases">
        <authorList>
            <person name="Afonso C.L."/>
            <person name="Miller P.J."/>
            <person name="Scott M.A."/>
            <person name="Spackman E."/>
            <person name="Goraichik I."/>
            <person name="Dimitrov K.M."/>
            <person name="Suarez D.L."/>
            <person name="Swayne D.E."/>
        </authorList>
    </citation>
    <scope>NUCLEOTIDE SEQUENCE [LARGE SCALE GENOMIC DNA]</scope>
    <source>
        <strain evidence="7 8">DSM 21164</strain>
    </source>
</reference>
<sequence length="148" mass="16150">MSEEHKDLGDKAEEAFDNAKEKASEFAHDAKEKAGDFADDAKKTANEFTEGAKEAFSGAGGDNKKMLAGLLAIFLGSLGIHKFILGYQKEGIILLVTSVIGYATVCLVVGSFILMAVWVIGIIEGIIYLTKTDEEFYNTYQVGKKPWF</sequence>
<dbReference type="EMBL" id="FWXO01000001">
    <property type="protein sequence ID" value="SMC35775.1"/>
    <property type="molecule type" value="Genomic_DNA"/>
</dbReference>
<dbReference type="AlphaFoldDB" id="A0A1W1YHW9"/>
<keyword evidence="2 5" id="KW-0812">Transmembrane</keyword>
<dbReference type="Proteomes" id="UP000192360">
    <property type="component" value="Unassembled WGS sequence"/>
</dbReference>
<keyword evidence="8" id="KW-1185">Reference proteome</keyword>
<dbReference type="RefSeq" id="WP_084059825.1">
    <property type="nucleotide sequence ID" value="NZ_FWXO01000001.1"/>
</dbReference>
<feature type="transmembrane region" description="Helical" evidence="5">
    <location>
        <begin position="66"/>
        <end position="85"/>
    </location>
</feature>
<evidence type="ECO:0000256" key="2">
    <source>
        <dbReference type="ARBA" id="ARBA00022692"/>
    </source>
</evidence>
<accession>A0A1W1YHW9</accession>
<name>A0A1W1YHW9_9FLAO</name>
<evidence type="ECO:0000313" key="8">
    <source>
        <dbReference type="Proteomes" id="UP000192360"/>
    </source>
</evidence>
<dbReference type="OrthoDB" id="9816361at2"/>
<organism evidence="7 8">
    <name type="scientific">Cellulophaga tyrosinoxydans</name>
    <dbReference type="NCBI Taxonomy" id="504486"/>
    <lineage>
        <taxon>Bacteria</taxon>
        <taxon>Pseudomonadati</taxon>
        <taxon>Bacteroidota</taxon>
        <taxon>Flavobacteriia</taxon>
        <taxon>Flavobacteriales</taxon>
        <taxon>Flavobacteriaceae</taxon>
        <taxon>Cellulophaga</taxon>
    </lineage>
</organism>
<evidence type="ECO:0000256" key="4">
    <source>
        <dbReference type="ARBA" id="ARBA00023136"/>
    </source>
</evidence>
<dbReference type="Gene3D" id="6.10.140.1430">
    <property type="match status" value="1"/>
</dbReference>
<evidence type="ECO:0000256" key="1">
    <source>
        <dbReference type="ARBA" id="ARBA00004141"/>
    </source>
</evidence>
<feature type="transmembrane region" description="Helical" evidence="5">
    <location>
        <begin position="92"/>
        <end position="123"/>
    </location>
</feature>
<proteinExistence type="predicted"/>
<feature type="domain" description="TM2" evidence="6">
    <location>
        <begin position="62"/>
        <end position="109"/>
    </location>
</feature>
<dbReference type="STRING" id="504486.SAMN05660703_0517"/>
<dbReference type="GO" id="GO:0016020">
    <property type="term" value="C:membrane"/>
    <property type="evidence" value="ECO:0007669"/>
    <property type="project" value="UniProtKB-SubCell"/>
</dbReference>
<dbReference type="Pfam" id="PF05154">
    <property type="entry name" value="TM2"/>
    <property type="match status" value="1"/>
</dbReference>
<keyword evidence="3 5" id="KW-1133">Transmembrane helix</keyword>
<gene>
    <name evidence="7" type="ORF">SAMN05660703_0517</name>
</gene>
<evidence type="ECO:0000256" key="3">
    <source>
        <dbReference type="ARBA" id="ARBA00022989"/>
    </source>
</evidence>
<comment type="subcellular location">
    <subcellularLocation>
        <location evidence="1">Membrane</location>
        <topology evidence="1">Multi-pass membrane protein</topology>
    </subcellularLocation>
</comment>
<evidence type="ECO:0000256" key="5">
    <source>
        <dbReference type="SAM" id="Phobius"/>
    </source>
</evidence>
<evidence type="ECO:0000259" key="6">
    <source>
        <dbReference type="Pfam" id="PF05154"/>
    </source>
</evidence>
<dbReference type="InterPro" id="IPR007829">
    <property type="entry name" value="TM2"/>
</dbReference>
<evidence type="ECO:0000313" key="7">
    <source>
        <dbReference type="EMBL" id="SMC35775.1"/>
    </source>
</evidence>